<keyword evidence="1" id="KW-1133">Transmembrane helix</keyword>
<dbReference type="EMBL" id="PRDL01000001">
    <property type="protein sequence ID" value="MBE8717716.1"/>
    <property type="molecule type" value="Genomic_DNA"/>
</dbReference>
<comment type="caution">
    <text evidence="2">The sequence shown here is derived from an EMBL/GenBank/DDBJ whole genome shotgun (WGS) entry which is preliminary data.</text>
</comment>
<gene>
    <name evidence="2" type="ORF">C4F51_11030</name>
</gene>
<accession>A0A928YTM8</accession>
<dbReference type="RefSeq" id="WP_193909725.1">
    <property type="nucleotide sequence ID" value="NZ_PRDL01000001.1"/>
</dbReference>
<evidence type="ECO:0000313" key="2">
    <source>
        <dbReference type="EMBL" id="MBE8717716.1"/>
    </source>
</evidence>
<feature type="transmembrane region" description="Helical" evidence="1">
    <location>
        <begin position="38"/>
        <end position="63"/>
    </location>
</feature>
<evidence type="ECO:0000256" key="1">
    <source>
        <dbReference type="SAM" id="Phobius"/>
    </source>
</evidence>
<name>A0A928YTM8_9GAMM</name>
<dbReference type="AlphaFoldDB" id="A0A928YTM8"/>
<reference evidence="2" key="1">
    <citation type="submission" date="2018-07" db="EMBL/GenBank/DDBJ databases">
        <title>Genome assembly of strain Ka43.</title>
        <authorList>
            <person name="Kukolya J."/>
            <person name="Nagy I."/>
            <person name="Horvath B."/>
            <person name="Toth A."/>
        </authorList>
    </citation>
    <scope>NUCLEOTIDE SEQUENCE</scope>
    <source>
        <strain evidence="2">KB43</strain>
    </source>
</reference>
<evidence type="ECO:0000313" key="3">
    <source>
        <dbReference type="Proteomes" id="UP000652567"/>
    </source>
</evidence>
<organism evidence="2 3">
    <name type="scientific">Cellvibrio polysaccharolyticus</name>
    <dbReference type="NCBI Taxonomy" id="2082724"/>
    <lineage>
        <taxon>Bacteria</taxon>
        <taxon>Pseudomonadati</taxon>
        <taxon>Pseudomonadota</taxon>
        <taxon>Gammaproteobacteria</taxon>
        <taxon>Cellvibrionales</taxon>
        <taxon>Cellvibrionaceae</taxon>
        <taxon>Cellvibrio</taxon>
    </lineage>
</organism>
<keyword evidence="3" id="KW-1185">Reference proteome</keyword>
<keyword evidence="1" id="KW-0812">Transmembrane</keyword>
<sequence length="71" mass="8047">MALFRKFKRRRAITIQLIACLAFIFLAIYGWGLPVREAFSYLVALIIGLVIVIGLAFGGGYLLNKLMNRRD</sequence>
<keyword evidence="1" id="KW-0472">Membrane</keyword>
<protein>
    <submittedName>
        <fullName evidence="2">Uncharacterized protein</fullName>
    </submittedName>
</protein>
<feature type="transmembrane region" description="Helical" evidence="1">
    <location>
        <begin position="12"/>
        <end position="32"/>
    </location>
</feature>
<proteinExistence type="predicted"/>
<dbReference type="Proteomes" id="UP000652567">
    <property type="component" value="Unassembled WGS sequence"/>
</dbReference>